<evidence type="ECO:0000313" key="9">
    <source>
        <dbReference type="Proteomes" id="UP001392437"/>
    </source>
</evidence>
<proteinExistence type="predicted"/>
<feature type="compositionally biased region" description="Polar residues" evidence="6">
    <location>
        <begin position="626"/>
        <end position="642"/>
    </location>
</feature>
<dbReference type="PANTHER" id="PTHR47424:SF15">
    <property type="entry name" value="ZN(II)2CYS6 TRANSCRIPTION FACTOR (EUROFUNG)"/>
    <property type="match status" value="1"/>
</dbReference>
<dbReference type="InterPro" id="IPR007219">
    <property type="entry name" value="XnlR_reg_dom"/>
</dbReference>
<dbReference type="AlphaFoldDB" id="A0AAW0R4D7"/>
<dbReference type="InterPro" id="IPR001138">
    <property type="entry name" value="Zn2Cys6_DnaBD"/>
</dbReference>
<dbReference type="CDD" id="cd00067">
    <property type="entry name" value="GAL4"/>
    <property type="match status" value="1"/>
</dbReference>
<dbReference type="CDD" id="cd12148">
    <property type="entry name" value="fungal_TF_MHR"/>
    <property type="match status" value="1"/>
</dbReference>
<dbReference type="GO" id="GO:0000978">
    <property type="term" value="F:RNA polymerase II cis-regulatory region sequence-specific DNA binding"/>
    <property type="evidence" value="ECO:0007669"/>
    <property type="project" value="TreeGrafter"/>
</dbReference>
<evidence type="ECO:0000256" key="4">
    <source>
        <dbReference type="ARBA" id="ARBA00023242"/>
    </source>
</evidence>
<keyword evidence="4" id="KW-0539">Nucleus</keyword>
<dbReference type="Pfam" id="PF00023">
    <property type="entry name" value="Ank"/>
    <property type="match status" value="1"/>
</dbReference>
<evidence type="ECO:0000256" key="5">
    <source>
        <dbReference type="PROSITE-ProRule" id="PRU00023"/>
    </source>
</evidence>
<dbReference type="GO" id="GO:0006351">
    <property type="term" value="P:DNA-templated transcription"/>
    <property type="evidence" value="ECO:0007669"/>
    <property type="project" value="InterPro"/>
</dbReference>
<dbReference type="SMART" id="SM00248">
    <property type="entry name" value="ANK"/>
    <property type="match status" value="2"/>
</dbReference>
<dbReference type="GO" id="GO:0000435">
    <property type="term" value="P:positive regulation of transcription from RNA polymerase II promoter by galactose"/>
    <property type="evidence" value="ECO:0007669"/>
    <property type="project" value="TreeGrafter"/>
</dbReference>
<feature type="domain" description="Zn(2)-C6 fungal-type" evidence="7">
    <location>
        <begin position="7"/>
        <end position="37"/>
    </location>
</feature>
<dbReference type="SMART" id="SM00906">
    <property type="entry name" value="Fungal_trans"/>
    <property type="match status" value="1"/>
</dbReference>
<feature type="region of interest" description="Disordered" evidence="6">
    <location>
        <begin position="86"/>
        <end position="135"/>
    </location>
</feature>
<dbReference type="PROSITE" id="PS50297">
    <property type="entry name" value="ANK_REP_REGION"/>
    <property type="match status" value="1"/>
</dbReference>
<evidence type="ECO:0000256" key="1">
    <source>
        <dbReference type="ARBA" id="ARBA00022723"/>
    </source>
</evidence>
<feature type="region of interest" description="Disordered" evidence="6">
    <location>
        <begin position="1166"/>
        <end position="1201"/>
    </location>
</feature>
<dbReference type="InterPro" id="IPR002110">
    <property type="entry name" value="Ankyrin_rpt"/>
</dbReference>
<dbReference type="PROSITE" id="PS50088">
    <property type="entry name" value="ANK_REPEAT"/>
    <property type="match status" value="1"/>
</dbReference>
<dbReference type="SUPFAM" id="SSF48403">
    <property type="entry name" value="Ankyrin repeat"/>
    <property type="match status" value="1"/>
</dbReference>
<dbReference type="SMART" id="SM00066">
    <property type="entry name" value="GAL4"/>
    <property type="match status" value="1"/>
</dbReference>
<dbReference type="GO" id="GO:0000981">
    <property type="term" value="F:DNA-binding transcription factor activity, RNA polymerase II-specific"/>
    <property type="evidence" value="ECO:0007669"/>
    <property type="project" value="InterPro"/>
</dbReference>
<evidence type="ECO:0000256" key="3">
    <source>
        <dbReference type="ARBA" id="ARBA00023163"/>
    </source>
</evidence>
<sequence length="1237" mass="136415">MNKISKACEPCRARKIRCNGSRPACQNCHGDPTLCIYRAKARIRKSLKNPALANNNVAAPRRDAVPSDPTRPAAGAEYNVAAIHQGLPSGDESGVASPASDGHAMTGTPSQKPLPLPPAQQRCQSDPLHIDGGVTETHLAPSNFDSSQLFYGPSSNFAFLQQVHRGILSKVSHPQPQYGRPRGTDRSGMDTFMQRSIFFGTPSRVDIEAIRSSRVQLRPISFDQAKDFLENFKVSSYSRLSFYTIPELDDLLRQLYHADDLIPPQTKANYLAMLAIGALWSEHTDLAETLYIQAKREAVVFDDAVTLQMLQFSILMSDYQINMGRPNSTYLHLGVACRKAYALGLNKDGPSLRNGEGSLAKHRNTLWLLYFYETCQALTLGRRSSMSISDISCPLPTDPPFVANLVHIAKIMEDGAKLIYGRKSDSLRQLYVTAEGLYGQLRRFAESCDIASAHSSQTQSPAEAIETLTLHNCYYLGVILTFRPFLIANYAMRFGKYQRDNGEMWLRQACRYATDAAQDSIIFMSSIVPRIAICKYHRYQAFFIECSCAVLIYDILCQPSKYTYNIEYINIALQTLNSMVADEPVSSAVNSIRRVLRTIEDSISTQAHAASPGSAATPTSGGQASVAATPNSGPQNHYSSIQFPSMDHLTPNGAEQMIFLTERNYPQPTATRGAPIGPYATPAPGHGYGPDPSFMNAASGFNLDVMTTDLFNFFPMDVTTPLDFTARSDDTYRPRSAVGKSPIANTSSLDLQWNLNGRTLSDYPARKNWLLRLSDDLLLLIFSLYCNRISAFNLGLACKKLVDLIHGEFYREAAQNEQEIAAVVIWAAQRGTPATLERLSYHLPPNRSLGLDTHYNALISPVSWSEVKQYPNGKFYRYFSQMNYAKGQIEEGLVDLNGALWNGKRYSEQHSVILQHGLSGWTPIHIAALFGNADMVEYLLNRGSAHRQPGPFRRAPGRHVLRCGVGAVRRHPALHGAIPAPGRGQGQLQNLATQDAAASLYADRTGNTFLHHAAKNSGPYFASAYEALASLMNPSPVAAPASGTLGRGGGLIKSNNDKDDCNIRFDVDAQNLRGETVLMLACDSGMAATYKYDSPLFPGSQCTAMQVFLETLQPSMGLKDRRGSRVTDRICSVQKRKKKSWNPGHHPAKPYLLAYIQDYLQFPVSPPSFGPHNRPKSFDNSKGSTSSNDGDRANGTDNGELTGISSFKIEMVRMLQQPSLVFRGGRQRVGRQRRLTG</sequence>
<keyword evidence="1" id="KW-0479">Metal-binding</keyword>
<dbReference type="SUPFAM" id="SSF57701">
    <property type="entry name" value="Zn2/Cys6 DNA-binding domain"/>
    <property type="match status" value="1"/>
</dbReference>
<dbReference type="GO" id="GO:0008270">
    <property type="term" value="F:zinc ion binding"/>
    <property type="evidence" value="ECO:0007669"/>
    <property type="project" value="InterPro"/>
</dbReference>
<name>A0AAW0R4D7_9PEZI</name>
<protein>
    <recommendedName>
        <fullName evidence="7">Zn(2)-C6 fungal-type domain-containing protein</fullName>
    </recommendedName>
</protein>
<dbReference type="Gene3D" id="4.10.240.10">
    <property type="entry name" value="Zn(2)-C6 fungal-type DNA-binding domain"/>
    <property type="match status" value="1"/>
</dbReference>
<evidence type="ECO:0000256" key="6">
    <source>
        <dbReference type="SAM" id="MobiDB-lite"/>
    </source>
</evidence>
<organism evidence="8 9">
    <name type="scientific">Apiospora kogelbergensis</name>
    <dbReference type="NCBI Taxonomy" id="1337665"/>
    <lineage>
        <taxon>Eukaryota</taxon>
        <taxon>Fungi</taxon>
        <taxon>Dikarya</taxon>
        <taxon>Ascomycota</taxon>
        <taxon>Pezizomycotina</taxon>
        <taxon>Sordariomycetes</taxon>
        <taxon>Xylariomycetidae</taxon>
        <taxon>Amphisphaeriales</taxon>
        <taxon>Apiosporaceae</taxon>
        <taxon>Apiospora</taxon>
    </lineage>
</organism>
<keyword evidence="3" id="KW-0804">Transcription</keyword>
<gene>
    <name evidence="8" type="ORF">PG999_003649</name>
</gene>
<evidence type="ECO:0000313" key="8">
    <source>
        <dbReference type="EMBL" id="KAK8123731.1"/>
    </source>
</evidence>
<dbReference type="Pfam" id="PF04082">
    <property type="entry name" value="Fungal_trans"/>
    <property type="match status" value="1"/>
</dbReference>
<dbReference type="Gene3D" id="1.25.40.20">
    <property type="entry name" value="Ankyrin repeat-containing domain"/>
    <property type="match status" value="1"/>
</dbReference>
<evidence type="ECO:0000259" key="7">
    <source>
        <dbReference type="PROSITE" id="PS50048"/>
    </source>
</evidence>
<feature type="region of interest" description="Disordered" evidence="6">
    <location>
        <begin position="606"/>
        <end position="642"/>
    </location>
</feature>
<dbReference type="InterPro" id="IPR036770">
    <property type="entry name" value="Ankyrin_rpt-contain_sf"/>
</dbReference>
<feature type="compositionally biased region" description="Polar residues" evidence="6">
    <location>
        <begin position="1178"/>
        <end position="1188"/>
    </location>
</feature>
<dbReference type="Proteomes" id="UP001392437">
    <property type="component" value="Unassembled WGS sequence"/>
</dbReference>
<keyword evidence="5" id="KW-0040">ANK repeat</keyword>
<keyword evidence="2" id="KW-0805">Transcription regulation</keyword>
<feature type="compositionally biased region" description="Low complexity" evidence="6">
    <location>
        <begin position="609"/>
        <end position="622"/>
    </location>
</feature>
<dbReference type="GO" id="GO:0005634">
    <property type="term" value="C:nucleus"/>
    <property type="evidence" value="ECO:0007669"/>
    <property type="project" value="TreeGrafter"/>
</dbReference>
<dbReference type="InterPro" id="IPR051127">
    <property type="entry name" value="Fungal_SecMet_Regulators"/>
</dbReference>
<accession>A0AAW0R4D7</accession>
<dbReference type="EMBL" id="JAQQWP010000003">
    <property type="protein sequence ID" value="KAK8123731.1"/>
    <property type="molecule type" value="Genomic_DNA"/>
</dbReference>
<dbReference type="Pfam" id="PF00172">
    <property type="entry name" value="Zn_clus"/>
    <property type="match status" value="1"/>
</dbReference>
<dbReference type="InterPro" id="IPR036864">
    <property type="entry name" value="Zn2-C6_fun-type_DNA-bd_sf"/>
</dbReference>
<keyword evidence="9" id="KW-1185">Reference proteome</keyword>
<dbReference type="PANTHER" id="PTHR47424">
    <property type="entry name" value="REGULATORY PROTEIN GAL4"/>
    <property type="match status" value="1"/>
</dbReference>
<dbReference type="PROSITE" id="PS50048">
    <property type="entry name" value="ZN2_CY6_FUNGAL_2"/>
    <property type="match status" value="1"/>
</dbReference>
<evidence type="ECO:0000256" key="2">
    <source>
        <dbReference type="ARBA" id="ARBA00023015"/>
    </source>
</evidence>
<reference evidence="8 9" key="1">
    <citation type="submission" date="2023-01" db="EMBL/GenBank/DDBJ databases">
        <title>Analysis of 21 Apiospora genomes using comparative genomics revels a genus with tremendous synthesis potential of carbohydrate active enzymes and secondary metabolites.</title>
        <authorList>
            <person name="Sorensen T."/>
        </authorList>
    </citation>
    <scope>NUCLEOTIDE SEQUENCE [LARGE SCALE GENOMIC DNA]</scope>
    <source>
        <strain evidence="8 9">CBS 117206</strain>
    </source>
</reference>
<comment type="caution">
    <text evidence="8">The sequence shown here is derived from an EMBL/GenBank/DDBJ whole genome shotgun (WGS) entry which is preliminary data.</text>
</comment>
<feature type="repeat" description="ANK" evidence="5">
    <location>
        <begin position="919"/>
        <end position="944"/>
    </location>
</feature>